<feature type="domain" description="FAD/NAD(P)-binding" evidence="5">
    <location>
        <begin position="11"/>
        <end position="305"/>
    </location>
</feature>
<evidence type="ECO:0000256" key="3">
    <source>
        <dbReference type="ARBA" id="ARBA00022827"/>
    </source>
</evidence>
<evidence type="ECO:0000256" key="2">
    <source>
        <dbReference type="ARBA" id="ARBA00022630"/>
    </source>
</evidence>
<evidence type="ECO:0000259" key="6">
    <source>
        <dbReference type="Pfam" id="PF14759"/>
    </source>
</evidence>
<proteinExistence type="predicted"/>
<dbReference type="InterPro" id="IPR036188">
    <property type="entry name" value="FAD/NAD-bd_sf"/>
</dbReference>
<dbReference type="Pfam" id="PF14759">
    <property type="entry name" value="Reductase_C"/>
    <property type="match status" value="1"/>
</dbReference>
<dbReference type="SUPFAM" id="SSF55424">
    <property type="entry name" value="FAD/NAD-linked reductases, dimerisation (C-terminal) domain"/>
    <property type="match status" value="1"/>
</dbReference>
<dbReference type="Pfam" id="PF07992">
    <property type="entry name" value="Pyr_redox_2"/>
    <property type="match status" value="1"/>
</dbReference>
<evidence type="ECO:0000259" key="5">
    <source>
        <dbReference type="Pfam" id="PF07992"/>
    </source>
</evidence>
<evidence type="ECO:0000313" key="9">
    <source>
        <dbReference type="Proteomes" id="UP000287388"/>
    </source>
</evidence>
<dbReference type="EMBL" id="CP035093">
    <property type="protein sequence ID" value="QAT14462.1"/>
    <property type="molecule type" value="Genomic_DNA"/>
</dbReference>
<feature type="domain" description="Reductase C-terminal" evidence="6">
    <location>
        <begin position="324"/>
        <end position="407"/>
    </location>
</feature>
<organism evidence="7 9">
    <name type="scientific">Brevundimonas diminuta</name>
    <name type="common">Pseudomonas diminuta</name>
    <dbReference type="NCBI Taxonomy" id="293"/>
    <lineage>
        <taxon>Bacteria</taxon>
        <taxon>Pseudomonadati</taxon>
        <taxon>Pseudomonadota</taxon>
        <taxon>Alphaproteobacteria</taxon>
        <taxon>Caulobacterales</taxon>
        <taxon>Caulobacteraceae</taxon>
        <taxon>Brevundimonas</taxon>
    </lineage>
</organism>
<reference evidence="8 10" key="2">
    <citation type="submission" date="2020-12" db="EMBL/GenBank/DDBJ databases">
        <title>FDA dAtabase for Regulatory Grade micrObial Sequences (FDA-ARGOS): Supporting development and validation of Infectious Disease Dx tests.</title>
        <authorList>
            <person name="Kerrigan L."/>
            <person name="Long C."/>
            <person name="Tallon L."/>
            <person name="Sadzewicz L."/>
            <person name="Zhao X."/>
            <person name="Boylan J."/>
            <person name="Ott S."/>
            <person name="Bowen H."/>
            <person name="Vavikolanu K."/>
            <person name="Mehta A."/>
            <person name="Aluvathingal J."/>
            <person name="Nadendla S."/>
            <person name="Yan Y."/>
            <person name="Sichtig H."/>
        </authorList>
    </citation>
    <scope>NUCLEOTIDE SEQUENCE [LARGE SCALE GENOMIC DNA]</scope>
    <source>
        <strain evidence="8 10">FDAARGOS_1026</strain>
    </source>
</reference>
<keyword evidence="4" id="KW-0560">Oxidoreductase</keyword>
<dbReference type="AlphaFoldDB" id="A0A410NX57"/>
<dbReference type="Proteomes" id="UP000287388">
    <property type="component" value="Chromosome"/>
</dbReference>
<evidence type="ECO:0000313" key="7">
    <source>
        <dbReference type="EMBL" id="QAT14462.1"/>
    </source>
</evidence>
<dbReference type="Proteomes" id="UP000596117">
    <property type="component" value="Chromosome"/>
</dbReference>
<reference evidence="7 9" key="1">
    <citation type="submission" date="2019-01" db="EMBL/GenBank/DDBJ databases">
        <title>Brevundimonas diminuta Genome sequencing and assembly.</title>
        <authorList>
            <person name="Chen H."/>
        </authorList>
    </citation>
    <scope>NUCLEOTIDE SEQUENCE [LARGE SCALE GENOMIC DNA]</scope>
    <source>
        <strain evidence="7">ATCC</strain>
        <strain evidence="9">ATCC(B) 19146</strain>
    </source>
</reference>
<dbReference type="PANTHER" id="PTHR43557:SF2">
    <property type="entry name" value="RIESKE DOMAIN-CONTAINING PROTEIN-RELATED"/>
    <property type="match status" value="1"/>
</dbReference>
<sequence length="421" mass="43642">MSADGSALPPKVVIIGAGHAGGSAAALLRQYGHEGEIVLAGQESAPPYQRPPLSKAWLKGEAGLEDLLLRPESFYAEQNIALRTGVTASAIDAAARTVTFADGTVETYDVLILATGSTARKLSIPGADRPDLLELRTLDDAERLKAVLAPGKRLAVVGGGYVGLEAAASARALGAEAVVIERMDRVLARVASQPLSAFFTDLHRKHGVEILTGVEVAGFEDAGVRLADGTLIAADAVLVGVGAFACEALARTAGLTCENGVVVDETARTSDPNIYAIGDVTRRPIPVHGGVMHRLESVPNALEQAKQAASAIVGRAAPAPEVPWFWSDQYDVKLQIAGVPFGADRQLVRGDPAGGAFSVFHLSGDRIVAVEAVNAPADFMGGRLLIGKATPVDDALLADPTVSIKAVVPFGGAQPRKGLRL</sequence>
<keyword evidence="3" id="KW-0274">FAD</keyword>
<accession>A0A410NX57</accession>
<name>A0A410NX57_BREDI</name>
<dbReference type="EMBL" id="CP066026">
    <property type="protein sequence ID" value="QQB88160.1"/>
    <property type="molecule type" value="Genomic_DNA"/>
</dbReference>
<evidence type="ECO:0000256" key="4">
    <source>
        <dbReference type="ARBA" id="ARBA00023002"/>
    </source>
</evidence>
<dbReference type="KEGG" id="bdm:EQG53_08880"/>
<protein>
    <submittedName>
        <fullName evidence="8">FAD-dependent oxidoreductase</fullName>
    </submittedName>
    <submittedName>
        <fullName evidence="7">Ferredoxin reductase</fullName>
    </submittedName>
</protein>
<dbReference type="RefSeq" id="WP_128719774.1">
    <property type="nucleotide sequence ID" value="NZ_CBCRVN010000024.1"/>
</dbReference>
<dbReference type="GO" id="GO:0016651">
    <property type="term" value="F:oxidoreductase activity, acting on NAD(P)H"/>
    <property type="evidence" value="ECO:0007669"/>
    <property type="project" value="TreeGrafter"/>
</dbReference>
<keyword evidence="10" id="KW-1185">Reference proteome</keyword>
<comment type="cofactor">
    <cofactor evidence="1">
        <name>FAD</name>
        <dbReference type="ChEBI" id="CHEBI:57692"/>
    </cofactor>
</comment>
<dbReference type="InterPro" id="IPR028202">
    <property type="entry name" value="Reductase_C"/>
</dbReference>
<dbReference type="Gene3D" id="3.50.50.60">
    <property type="entry name" value="FAD/NAD(P)-binding domain"/>
    <property type="match status" value="2"/>
</dbReference>
<dbReference type="PANTHER" id="PTHR43557">
    <property type="entry name" value="APOPTOSIS-INDUCING FACTOR 1"/>
    <property type="match status" value="1"/>
</dbReference>
<dbReference type="PRINTS" id="PR00368">
    <property type="entry name" value="FADPNR"/>
</dbReference>
<dbReference type="InterPro" id="IPR050446">
    <property type="entry name" value="FAD-oxidoreductase/Apoptosis"/>
</dbReference>
<dbReference type="GO" id="GO:0005737">
    <property type="term" value="C:cytoplasm"/>
    <property type="evidence" value="ECO:0007669"/>
    <property type="project" value="TreeGrafter"/>
</dbReference>
<dbReference type="InterPro" id="IPR016156">
    <property type="entry name" value="FAD/NAD-linked_Rdtase_dimer_sf"/>
</dbReference>
<keyword evidence="2" id="KW-0285">Flavoprotein</keyword>
<evidence type="ECO:0000256" key="1">
    <source>
        <dbReference type="ARBA" id="ARBA00001974"/>
    </source>
</evidence>
<evidence type="ECO:0000313" key="10">
    <source>
        <dbReference type="Proteomes" id="UP000596117"/>
    </source>
</evidence>
<dbReference type="PRINTS" id="PR00411">
    <property type="entry name" value="PNDRDTASEI"/>
</dbReference>
<dbReference type="SUPFAM" id="SSF51905">
    <property type="entry name" value="FAD/NAD(P)-binding domain"/>
    <property type="match status" value="1"/>
</dbReference>
<dbReference type="Gene3D" id="3.30.390.30">
    <property type="match status" value="1"/>
</dbReference>
<evidence type="ECO:0000313" key="8">
    <source>
        <dbReference type="EMBL" id="QQB88160.1"/>
    </source>
</evidence>
<dbReference type="InterPro" id="IPR023753">
    <property type="entry name" value="FAD/NAD-binding_dom"/>
</dbReference>
<gene>
    <name evidence="7" type="ORF">EQG53_08880</name>
    <name evidence="8" type="ORF">I6H83_13550</name>
</gene>